<dbReference type="HOGENOM" id="CLU_069253_0_1_1"/>
<evidence type="ECO:0000313" key="2">
    <source>
        <dbReference type="EMBL" id="GAD98445.1"/>
    </source>
</evidence>
<organism evidence="2 3">
    <name type="scientific">Byssochlamys spectabilis (strain No. 5 / NBRC 109023)</name>
    <name type="common">Paecilomyces variotii</name>
    <dbReference type="NCBI Taxonomy" id="1356009"/>
    <lineage>
        <taxon>Eukaryota</taxon>
        <taxon>Fungi</taxon>
        <taxon>Dikarya</taxon>
        <taxon>Ascomycota</taxon>
        <taxon>Pezizomycotina</taxon>
        <taxon>Eurotiomycetes</taxon>
        <taxon>Eurotiomycetidae</taxon>
        <taxon>Eurotiales</taxon>
        <taxon>Thermoascaceae</taxon>
        <taxon>Paecilomyces</taxon>
    </lineage>
</organism>
<dbReference type="PANTHER" id="PTHR13887">
    <property type="entry name" value="GLUTATHIONE S-TRANSFERASE KAPPA"/>
    <property type="match status" value="1"/>
</dbReference>
<dbReference type="AlphaFoldDB" id="V5I4G9"/>
<name>V5I4G9_BYSSN</name>
<dbReference type="InterPro" id="IPR001853">
    <property type="entry name" value="DSBA-like_thioredoxin_dom"/>
</dbReference>
<dbReference type="OrthoDB" id="1930760at2759"/>
<dbReference type="Pfam" id="PF01323">
    <property type="entry name" value="DSBA"/>
    <property type="match status" value="1"/>
</dbReference>
<protein>
    <submittedName>
        <fullName evidence="2">Thioredoxin, putative</fullName>
    </submittedName>
</protein>
<dbReference type="CDD" id="cd03024">
    <property type="entry name" value="DsbA_FrnE"/>
    <property type="match status" value="1"/>
</dbReference>
<dbReference type="InterPro" id="IPR036249">
    <property type="entry name" value="Thioredoxin-like_sf"/>
</dbReference>
<dbReference type="Proteomes" id="UP000018001">
    <property type="component" value="Unassembled WGS sequence"/>
</dbReference>
<dbReference type="SUPFAM" id="SSF52833">
    <property type="entry name" value="Thioredoxin-like"/>
    <property type="match status" value="1"/>
</dbReference>
<dbReference type="GO" id="GO:0016491">
    <property type="term" value="F:oxidoreductase activity"/>
    <property type="evidence" value="ECO:0007669"/>
    <property type="project" value="InterPro"/>
</dbReference>
<dbReference type="EMBL" id="BAUL01000247">
    <property type="protein sequence ID" value="GAD98445.1"/>
    <property type="molecule type" value="Genomic_DNA"/>
</dbReference>
<evidence type="ECO:0000313" key="3">
    <source>
        <dbReference type="Proteomes" id="UP000018001"/>
    </source>
</evidence>
<keyword evidence="3" id="KW-1185">Reference proteome</keyword>
<dbReference type="InParanoid" id="V5I4G9"/>
<dbReference type="eggNOG" id="ENOG502SN3B">
    <property type="taxonomic scope" value="Eukaryota"/>
</dbReference>
<reference evidence="3" key="1">
    <citation type="journal article" date="2014" name="Genome Announc.">
        <title>Draft genome sequence of the formaldehyde-resistant fungus Byssochlamys spectabilis No. 5 (anamorph Paecilomyces variotii No. 5) (NBRC109023).</title>
        <authorList>
            <person name="Oka T."/>
            <person name="Ekino K."/>
            <person name="Fukuda K."/>
            <person name="Nomura Y."/>
        </authorList>
    </citation>
    <scope>NUCLEOTIDE SEQUENCE [LARGE SCALE GENOMIC DNA]</scope>
    <source>
        <strain evidence="3">No. 5 / NBRC 109023</strain>
    </source>
</reference>
<feature type="domain" description="DSBA-like thioredoxin" evidence="1">
    <location>
        <begin position="6"/>
        <end position="219"/>
    </location>
</feature>
<comment type="caution">
    <text evidence="2">The sequence shown here is derived from an EMBL/GenBank/DDBJ whole genome shotgun (WGS) entry which is preliminary data.</text>
</comment>
<evidence type="ECO:0000259" key="1">
    <source>
        <dbReference type="Pfam" id="PF01323"/>
    </source>
</evidence>
<sequence>MAVIEIEVIYDFVCAWCYIGKRNLDRAIALHRKVYPDGRSDIFSIEWRPYYLNYNPHPHSVDKSEVIDERLSNMTSEQRTMLFNRMDQIGRSIGIHFRGGGKIGSTRDAHRLVHLVQAKSPEPASGGEDTTNIVVEKLFEAYHELEMDISDHDVLKEFSVDAGLDPKEVEEWLENDIAMDTGDQEAKQNKDVLMSGVPVCIVQGKYSFDGSTDPWEFLEAFSNARDESQE</sequence>
<dbReference type="PANTHER" id="PTHR13887:SF41">
    <property type="entry name" value="THIOREDOXIN SUPERFAMILY PROTEIN"/>
    <property type="match status" value="1"/>
</dbReference>
<proteinExistence type="predicted"/>
<dbReference type="Gene3D" id="3.40.30.10">
    <property type="entry name" value="Glutaredoxin"/>
    <property type="match status" value="1"/>
</dbReference>
<accession>V5I4G9</accession>
<gene>
    <name evidence="2" type="ORF">PVAR5_7139</name>
</gene>